<organism evidence="3 4">
    <name type="scientific">Constantimarinum furrinae</name>
    <dbReference type="NCBI Taxonomy" id="2562285"/>
    <lineage>
        <taxon>Bacteria</taxon>
        <taxon>Pseudomonadati</taxon>
        <taxon>Bacteroidota</taxon>
        <taxon>Flavobacteriia</taxon>
        <taxon>Flavobacteriales</taxon>
        <taxon>Flavobacteriaceae</taxon>
        <taxon>Altibacter/Constantimarinum group</taxon>
        <taxon>Constantimarinum</taxon>
    </lineage>
</organism>
<dbReference type="InterPro" id="IPR028098">
    <property type="entry name" value="Glyco_trans_4-like_N"/>
</dbReference>
<dbReference type="RefSeq" id="WP_186988413.1">
    <property type="nucleotide sequence ID" value="NZ_CP052909.1"/>
</dbReference>
<dbReference type="Gene3D" id="3.40.50.2000">
    <property type="entry name" value="Glycogen Phosphorylase B"/>
    <property type="match status" value="2"/>
</dbReference>
<dbReference type="GO" id="GO:0016757">
    <property type="term" value="F:glycosyltransferase activity"/>
    <property type="evidence" value="ECO:0007669"/>
    <property type="project" value="InterPro"/>
</dbReference>
<dbReference type="Pfam" id="PF00534">
    <property type="entry name" value="Glycos_transf_1"/>
    <property type="match status" value="1"/>
</dbReference>
<dbReference type="SUPFAM" id="SSF53756">
    <property type="entry name" value="UDP-Glycosyltransferase/glycogen phosphorylase"/>
    <property type="match status" value="1"/>
</dbReference>
<dbReference type="AlphaFoldDB" id="A0A7G8PWA3"/>
<evidence type="ECO:0000313" key="3">
    <source>
        <dbReference type="EMBL" id="QNJ98619.1"/>
    </source>
</evidence>
<dbReference type="InterPro" id="IPR001296">
    <property type="entry name" value="Glyco_trans_1"/>
</dbReference>
<name>A0A7G8PWA3_9FLAO</name>
<keyword evidence="4" id="KW-1185">Reference proteome</keyword>
<dbReference type="Pfam" id="PF13439">
    <property type="entry name" value="Glyco_transf_4"/>
    <property type="match status" value="1"/>
</dbReference>
<feature type="domain" description="Glycosyltransferase subfamily 4-like N-terminal" evidence="2">
    <location>
        <begin position="113"/>
        <end position="238"/>
    </location>
</feature>
<evidence type="ECO:0000259" key="2">
    <source>
        <dbReference type="Pfam" id="PF13439"/>
    </source>
</evidence>
<keyword evidence="3" id="KW-0808">Transferase</keyword>
<accession>A0A7G8PWA3</accession>
<sequence length="430" mass="48635">MNKPASKRVLIITYYWPPAGGPGVQRWLNFVKYFRDYGIEPVVYIPENPEYPLIDESFASEIPSDIKILKHPISEPYKLARIFSKNKTKQMSSGIITAKKQSAIEKLMLFIRGNFFIPDARVKWVKPSVAYLSSYLSAQNIDTVITTGPPHSLHLIGLQLKQKLHVRWIADFRDPWTTIHYHKALRLTKASERRHKEMEAKVLTSADTVVVTSPTTKTEFEIITDKPIEVVTNGYELSEEKEISLDKPFSIAHIGSLLSERNPKVLWGVLCELCKENPHFAENLQIKLAGAVSEEVLASISKYGLFEKCINLGYVSHTVARQLQRAAQVLLLVEKNSPETRAIIPGKLFEYLAAKRPVIALGPAGSDMEVIINETNCGAFFGYTEDDKLKEKILSYFNAYQQQALEVSSEGIEKYSRKELTRHMASIVHG</sequence>
<dbReference type="CDD" id="cd03794">
    <property type="entry name" value="GT4_WbuB-like"/>
    <property type="match status" value="1"/>
</dbReference>
<gene>
    <name evidence="3" type="ORF">ALE3EI_2072</name>
</gene>
<dbReference type="Proteomes" id="UP000515514">
    <property type="component" value="Chromosome"/>
</dbReference>
<dbReference type="EMBL" id="CP052909">
    <property type="protein sequence ID" value="QNJ98619.1"/>
    <property type="molecule type" value="Genomic_DNA"/>
</dbReference>
<evidence type="ECO:0000313" key="4">
    <source>
        <dbReference type="Proteomes" id="UP000515514"/>
    </source>
</evidence>
<dbReference type="KEGG" id="alti:ALE3EI_2072"/>
<protein>
    <submittedName>
        <fullName evidence="3">Glycosyltransferase</fullName>
    </submittedName>
</protein>
<reference evidence="3 4" key="1">
    <citation type="submission" date="2020-04" db="EMBL/GenBank/DDBJ databases">
        <title>Genome sequence of Altibacter aquimarinus strain ALE3EI.</title>
        <authorList>
            <person name="Oh H.-M."/>
            <person name="Jang D."/>
        </authorList>
    </citation>
    <scope>NUCLEOTIDE SEQUENCE [LARGE SCALE GENOMIC DNA]</scope>
    <source>
        <strain evidence="3 4">ALE3EI</strain>
    </source>
</reference>
<proteinExistence type="predicted"/>
<feature type="domain" description="Glycosyl transferase family 1" evidence="1">
    <location>
        <begin position="241"/>
        <end position="398"/>
    </location>
</feature>
<evidence type="ECO:0000259" key="1">
    <source>
        <dbReference type="Pfam" id="PF00534"/>
    </source>
</evidence>